<keyword evidence="8 16" id="KW-0732">Signal</keyword>
<dbReference type="Gene3D" id="1.10.1130.10">
    <property type="entry name" value="Flavocytochrome C3, Chain A"/>
    <property type="match status" value="1"/>
</dbReference>
<protein>
    <recommendedName>
        <fullName evidence="4 13">Periplasmic nitrate reductase, electron transfer subunit</fullName>
    </recommendedName>
    <alternativeName>
        <fullName evidence="12 13">Diheme cytochrome c NapB</fullName>
    </alternativeName>
</protein>
<gene>
    <name evidence="17" type="primary">napB</name>
    <name evidence="17" type="ORF">CRN84_22300</name>
    <name evidence="18" type="ORF">NCTC12282_06074</name>
</gene>
<feature type="binding site" description="axial binding residue" evidence="15">
    <location>
        <position position="70"/>
    </location>
    <ligand>
        <name>heme c</name>
        <dbReference type="ChEBI" id="CHEBI:61717"/>
        <label>1</label>
    </ligand>
    <ligandPart>
        <name>Fe</name>
        <dbReference type="ChEBI" id="CHEBI:18248"/>
    </ligandPart>
</feature>
<dbReference type="PANTHER" id="PTHR38604:SF1">
    <property type="entry name" value="PERIPLASMIC NITRATE REDUCTASE, ELECTRON TRANSFER SUBUNIT"/>
    <property type="match status" value="1"/>
</dbReference>
<comment type="PTM">
    <text evidence="14">Binds 2 heme C groups per subunit.</text>
</comment>
<evidence type="ECO:0000313" key="18">
    <source>
        <dbReference type="EMBL" id="VFS52866.1"/>
    </source>
</evidence>
<accession>A0A2C6DT37</accession>
<dbReference type="NCBIfam" id="NF008609">
    <property type="entry name" value="PRK11586.1"/>
    <property type="match status" value="1"/>
</dbReference>
<reference evidence="17" key="2">
    <citation type="submission" date="2017-09" db="EMBL/GenBank/DDBJ databases">
        <title>FDA dAtabase for Regulatory Grade micrObial Sequences (FDA-ARGOS): Supporting development and validation of Infectious Disease Dx tests.</title>
        <authorList>
            <person name="Minogue T."/>
            <person name="Wolcott M."/>
            <person name="Wasieloski L."/>
            <person name="Aguilar W."/>
            <person name="Moore D."/>
            <person name="Tallon L.J."/>
            <person name="Sadzewicz L."/>
            <person name="Ott S."/>
            <person name="Zhao X."/>
            <person name="Nagaraj S."/>
            <person name="Vavikolanu K."/>
            <person name="Aluvathingal J."/>
            <person name="Nadendla S."/>
            <person name="Sichtig H."/>
        </authorList>
    </citation>
    <scope>NUCLEOTIDE SEQUENCE</scope>
    <source>
        <strain evidence="17">FDAARGOS_387</strain>
    </source>
</reference>
<feature type="binding site" description="covalent" evidence="14">
    <location>
        <position position="84"/>
    </location>
    <ligand>
        <name>heme c</name>
        <dbReference type="ChEBI" id="CHEBI:61717"/>
        <label>1</label>
    </ligand>
</feature>
<dbReference type="AlphaFoldDB" id="A0A2C6DT37"/>
<evidence type="ECO:0000256" key="7">
    <source>
        <dbReference type="ARBA" id="ARBA00022723"/>
    </source>
</evidence>
<feature type="binding site" description="axial binding residue" evidence="15">
    <location>
        <position position="88"/>
    </location>
    <ligand>
        <name>heme c</name>
        <dbReference type="ChEBI" id="CHEBI:61717"/>
        <label>1</label>
    </ligand>
    <ligandPart>
        <name>Fe</name>
        <dbReference type="ChEBI" id="CHEBI:18248"/>
    </ligandPart>
</feature>
<dbReference type="PANTHER" id="PTHR38604">
    <property type="entry name" value="PERIPLASMIC NITRATE REDUCTASE, ELECTRON TRANSFER SUBUNIT"/>
    <property type="match status" value="1"/>
</dbReference>
<dbReference type="SUPFAM" id="SSF48695">
    <property type="entry name" value="Multiheme cytochromes"/>
    <property type="match status" value="1"/>
</dbReference>
<keyword evidence="7 15" id="KW-0479">Metal-binding</keyword>
<dbReference type="OrthoDB" id="13290at2"/>
<dbReference type="InterPro" id="IPR005591">
    <property type="entry name" value="NapB"/>
</dbReference>
<organism evidence="17 19">
    <name type="scientific">Budvicia aquatica</name>
    <dbReference type="NCBI Taxonomy" id="82979"/>
    <lineage>
        <taxon>Bacteria</taxon>
        <taxon>Pseudomonadati</taxon>
        <taxon>Pseudomonadota</taxon>
        <taxon>Gammaproteobacteria</taxon>
        <taxon>Enterobacterales</taxon>
        <taxon>Budviciaceae</taxon>
        <taxon>Budvicia</taxon>
    </lineage>
</organism>
<comment type="subunit">
    <text evidence="13">Component of the periplasmic nitrate reductase NapAB complex composed of NapA and NapB.</text>
</comment>
<dbReference type="RefSeq" id="WP_029096772.1">
    <property type="nucleotide sequence ID" value="NZ_BRLG01000006.1"/>
</dbReference>
<dbReference type="FunFam" id="1.10.1130.10:FF:000001">
    <property type="entry name" value="Periplasmic nitrate reductase, electron transfer subunit"/>
    <property type="match status" value="1"/>
</dbReference>
<feature type="binding site" description="covalent" evidence="14">
    <location>
        <position position="124"/>
    </location>
    <ligand>
        <name>heme c</name>
        <dbReference type="ChEBI" id="CHEBI:61717"/>
        <label>2</label>
    </ligand>
</feature>
<evidence type="ECO:0000256" key="10">
    <source>
        <dbReference type="ARBA" id="ARBA00022982"/>
    </source>
</evidence>
<keyword evidence="10 13" id="KW-0249">Electron transport</keyword>
<evidence type="ECO:0000313" key="17">
    <source>
        <dbReference type="EMBL" id="PHI31853.1"/>
    </source>
</evidence>
<evidence type="ECO:0000256" key="5">
    <source>
        <dbReference type="ARBA" id="ARBA00022448"/>
    </source>
</evidence>
<evidence type="ECO:0000256" key="3">
    <source>
        <dbReference type="ARBA" id="ARBA00007368"/>
    </source>
</evidence>
<evidence type="ECO:0000256" key="6">
    <source>
        <dbReference type="ARBA" id="ARBA00022617"/>
    </source>
</evidence>
<feature type="binding site" description="axial binding residue" evidence="15">
    <location>
        <position position="105"/>
    </location>
    <ligand>
        <name>heme c</name>
        <dbReference type="ChEBI" id="CHEBI:61717"/>
        <label>2</label>
    </ligand>
    <ligandPart>
        <name>Fe</name>
        <dbReference type="ChEBI" id="CHEBI:18248"/>
    </ligandPart>
</feature>
<dbReference type="Proteomes" id="UP000373449">
    <property type="component" value="Unassembled WGS sequence"/>
</dbReference>
<evidence type="ECO:0000256" key="14">
    <source>
        <dbReference type="PIRSR" id="PIRSR006105-1"/>
    </source>
</evidence>
<name>A0A2C6DT37_9GAMM</name>
<comment type="subcellular location">
    <subcellularLocation>
        <location evidence="2 13">Periplasm</location>
    </subcellularLocation>
</comment>
<dbReference type="GO" id="GO:0046872">
    <property type="term" value="F:metal ion binding"/>
    <property type="evidence" value="ECO:0007669"/>
    <property type="project" value="UniProtKB-KW"/>
</dbReference>
<feature type="binding site" description="covalent" evidence="14">
    <location>
        <position position="87"/>
    </location>
    <ligand>
        <name>heme c</name>
        <dbReference type="ChEBI" id="CHEBI:61717"/>
        <label>1</label>
    </ligand>
</feature>
<evidence type="ECO:0000256" key="12">
    <source>
        <dbReference type="ARBA" id="ARBA00031832"/>
    </source>
</evidence>
<dbReference type="Proteomes" id="UP000224974">
    <property type="component" value="Unassembled WGS sequence"/>
</dbReference>
<feature type="chain" id="PRO_5033756873" description="Periplasmic nitrate reductase, electron transfer subunit" evidence="16">
    <location>
        <begin position="28"/>
        <end position="150"/>
    </location>
</feature>
<keyword evidence="19" id="KW-1185">Reference proteome</keyword>
<reference evidence="19" key="1">
    <citation type="submission" date="2017-09" db="EMBL/GenBank/DDBJ databases">
        <title>FDA dAtabase for Regulatory Grade micrObial Sequences (FDA-ARGOS): Supporting development and validation of Infectious Disease Dx tests.</title>
        <authorList>
            <person name="Minogue T."/>
            <person name="Wolcott M."/>
            <person name="Wasieloski L."/>
            <person name="Aguilar W."/>
            <person name="Moore D."/>
            <person name="Tallon L."/>
            <person name="Sadzewicz L."/>
            <person name="Ott S."/>
            <person name="Zhao X."/>
            <person name="Nagaraj S."/>
            <person name="Vavikolanu K."/>
            <person name="Aluvathingal J."/>
            <person name="Nadendla S."/>
            <person name="Sichtig H."/>
        </authorList>
    </citation>
    <scope>NUCLEOTIDE SEQUENCE [LARGE SCALE GENOMIC DNA]</scope>
    <source>
        <strain evidence="19">FDAARGOS_387</strain>
    </source>
</reference>
<evidence type="ECO:0000256" key="16">
    <source>
        <dbReference type="SAM" id="SignalP"/>
    </source>
</evidence>
<dbReference type="GO" id="GO:0042597">
    <property type="term" value="C:periplasmic space"/>
    <property type="evidence" value="ECO:0007669"/>
    <property type="project" value="UniProtKB-SubCell"/>
</dbReference>
<proteinExistence type="inferred from homology"/>
<feature type="binding site" description="covalent" evidence="14">
    <location>
        <position position="127"/>
    </location>
    <ligand>
        <name>heme c</name>
        <dbReference type="ChEBI" id="CHEBI:61717"/>
        <label>2</label>
    </ligand>
</feature>
<keyword evidence="6 14" id="KW-0349">Heme</keyword>
<dbReference type="PIRSF" id="PIRSF006105">
    <property type="entry name" value="NapB"/>
    <property type="match status" value="1"/>
</dbReference>
<evidence type="ECO:0000256" key="13">
    <source>
        <dbReference type="PIRNR" id="PIRNR006105"/>
    </source>
</evidence>
<evidence type="ECO:0000256" key="11">
    <source>
        <dbReference type="ARBA" id="ARBA00023004"/>
    </source>
</evidence>
<evidence type="ECO:0000256" key="8">
    <source>
        <dbReference type="ARBA" id="ARBA00022729"/>
    </source>
</evidence>
<keyword evidence="11 15" id="KW-0408">Iron</keyword>
<sequence>MKSNVLKKQVTLWAMLIALVSGGVAVAAGNGVDFSQSPEVSGTTEGQIIMPKEQSRMALDYVNQPPMIPHSVEGYQVTSKVNTCLKCHGVQSYRTTGAPRISPTHFMDSEGHVSSQVAPRRYFCQSCHVPQADAPPIIGNTFEPAPGYGQ</sequence>
<dbReference type="InterPro" id="IPR036280">
    <property type="entry name" value="Multihaem_cyt_sf"/>
</dbReference>
<evidence type="ECO:0000256" key="9">
    <source>
        <dbReference type="ARBA" id="ARBA00022764"/>
    </source>
</evidence>
<feature type="binding site" description="axial binding residue" evidence="15">
    <location>
        <position position="128"/>
    </location>
    <ligand>
        <name>heme c</name>
        <dbReference type="ChEBI" id="CHEBI:61717"/>
        <label>2</label>
    </ligand>
    <ligandPart>
        <name>Fe</name>
        <dbReference type="ChEBI" id="CHEBI:18248"/>
    </ligandPart>
</feature>
<dbReference type="EMBL" id="CAADJA010000002">
    <property type="protein sequence ID" value="VFS52866.1"/>
    <property type="molecule type" value="Genomic_DNA"/>
</dbReference>
<comment type="function">
    <text evidence="1">Electron transfer subunit of the periplasmic nitrate reductase complex NapAB. Receives electrons from the membrane-anchored tetraheme c-type NapC protein and transfers these to NapA subunit, thus allowing electron flow between membrane and periplasm. Essential for periplasmic nitrate reduction with nitrate as the terminal electron acceptor.</text>
</comment>
<dbReference type="EMBL" id="PDDX01000001">
    <property type="protein sequence ID" value="PHI31853.1"/>
    <property type="molecule type" value="Genomic_DNA"/>
</dbReference>
<evidence type="ECO:0000256" key="15">
    <source>
        <dbReference type="PIRSR" id="PIRSR006105-2"/>
    </source>
</evidence>
<dbReference type="GO" id="GO:0009061">
    <property type="term" value="P:anaerobic respiration"/>
    <property type="evidence" value="ECO:0007669"/>
    <property type="project" value="InterPro"/>
</dbReference>
<keyword evidence="9 13" id="KW-0574">Periplasm</keyword>
<dbReference type="STRING" id="1111728.GCA_000427805_03249"/>
<evidence type="ECO:0000256" key="2">
    <source>
        <dbReference type="ARBA" id="ARBA00004418"/>
    </source>
</evidence>
<evidence type="ECO:0000313" key="20">
    <source>
        <dbReference type="Proteomes" id="UP000373449"/>
    </source>
</evidence>
<reference evidence="18 20" key="3">
    <citation type="submission" date="2019-03" db="EMBL/GenBank/DDBJ databases">
        <authorList>
            <consortium name="Pathogen Informatics"/>
        </authorList>
    </citation>
    <scope>NUCLEOTIDE SEQUENCE [LARGE SCALE GENOMIC DNA]</scope>
    <source>
        <strain evidence="18 20">NCTC12282</strain>
    </source>
</reference>
<dbReference type="Pfam" id="PF03892">
    <property type="entry name" value="NapB"/>
    <property type="match status" value="1"/>
</dbReference>
<feature type="signal peptide" evidence="16">
    <location>
        <begin position="1"/>
        <end position="27"/>
    </location>
</feature>
<evidence type="ECO:0000256" key="1">
    <source>
        <dbReference type="ARBA" id="ARBA00002599"/>
    </source>
</evidence>
<keyword evidence="5 13" id="KW-0813">Transport</keyword>
<evidence type="ECO:0000313" key="19">
    <source>
        <dbReference type="Proteomes" id="UP000224974"/>
    </source>
</evidence>
<comment type="similarity">
    <text evidence="3 13">Belongs to the NapB family.</text>
</comment>
<evidence type="ECO:0000256" key="4">
    <source>
        <dbReference type="ARBA" id="ARBA00013773"/>
    </source>
</evidence>